<reference evidence="2" key="1">
    <citation type="submission" date="2025-08" db="UniProtKB">
        <authorList>
            <consortium name="RefSeq"/>
        </authorList>
    </citation>
    <scope>IDENTIFICATION</scope>
</reference>
<accession>A0A9W3B3M0</accession>
<protein>
    <submittedName>
        <fullName evidence="2">Uncharacterized protein LOC106053209 isoform X4</fullName>
    </submittedName>
</protein>
<evidence type="ECO:0000313" key="1">
    <source>
        <dbReference type="Proteomes" id="UP001165740"/>
    </source>
</evidence>
<proteinExistence type="predicted"/>
<evidence type="ECO:0000313" key="2">
    <source>
        <dbReference type="RefSeq" id="XP_055894073.1"/>
    </source>
</evidence>
<organism evidence="1 2">
    <name type="scientific">Biomphalaria glabrata</name>
    <name type="common">Bloodfluke planorb</name>
    <name type="synonym">Freshwater snail</name>
    <dbReference type="NCBI Taxonomy" id="6526"/>
    <lineage>
        <taxon>Eukaryota</taxon>
        <taxon>Metazoa</taxon>
        <taxon>Spiralia</taxon>
        <taxon>Lophotrochozoa</taxon>
        <taxon>Mollusca</taxon>
        <taxon>Gastropoda</taxon>
        <taxon>Heterobranchia</taxon>
        <taxon>Euthyneura</taxon>
        <taxon>Panpulmonata</taxon>
        <taxon>Hygrophila</taxon>
        <taxon>Lymnaeoidea</taxon>
        <taxon>Planorbidae</taxon>
        <taxon>Biomphalaria</taxon>
    </lineage>
</organism>
<sequence>MEQNMNECRNVIKIEKIDWSDTPENSFTGQTCKLTFVEQAQESDEPNMDDLAQDLTNDLKNIIKIEKMESSSYSETQEIEEETQEKMVNQNQEMTLNQDLYATNTPHKDENDVNLKDEEQFFSLRNRTQRNKKSDQSHVLHFIKCHCFSFHCHVLKKC</sequence>
<dbReference type="RefSeq" id="XP_055894073.1">
    <property type="nucleotide sequence ID" value="XM_056038098.1"/>
</dbReference>
<dbReference type="Proteomes" id="UP001165740">
    <property type="component" value="Chromosome 8"/>
</dbReference>
<dbReference type="GeneID" id="106053209"/>
<dbReference type="AlphaFoldDB" id="A0A9W3B3M0"/>
<keyword evidence="1" id="KW-1185">Reference proteome</keyword>
<name>A0A9W3B3M0_BIOGL</name>
<gene>
    <name evidence="2" type="primary">LOC106053209</name>
</gene>